<reference evidence="2" key="1">
    <citation type="journal article" date="2020" name="Stud. Mycol.">
        <title>101 Dothideomycetes genomes: a test case for predicting lifestyles and emergence of pathogens.</title>
        <authorList>
            <person name="Haridas S."/>
            <person name="Albert R."/>
            <person name="Binder M."/>
            <person name="Bloem J."/>
            <person name="Labutti K."/>
            <person name="Salamov A."/>
            <person name="Andreopoulos B."/>
            <person name="Baker S."/>
            <person name="Barry K."/>
            <person name="Bills G."/>
            <person name="Bluhm B."/>
            <person name="Cannon C."/>
            <person name="Castanera R."/>
            <person name="Culley D."/>
            <person name="Daum C."/>
            <person name="Ezra D."/>
            <person name="Gonzalez J."/>
            <person name="Henrissat B."/>
            <person name="Kuo A."/>
            <person name="Liang C."/>
            <person name="Lipzen A."/>
            <person name="Lutzoni F."/>
            <person name="Magnuson J."/>
            <person name="Mondo S."/>
            <person name="Nolan M."/>
            <person name="Ohm R."/>
            <person name="Pangilinan J."/>
            <person name="Park H.-J."/>
            <person name="Ramirez L."/>
            <person name="Alfaro M."/>
            <person name="Sun H."/>
            <person name="Tritt A."/>
            <person name="Yoshinaga Y."/>
            <person name="Zwiers L.-H."/>
            <person name="Turgeon B."/>
            <person name="Goodwin S."/>
            <person name="Spatafora J."/>
            <person name="Crous P."/>
            <person name="Grigoriev I."/>
        </authorList>
    </citation>
    <scope>NUCLEOTIDE SEQUENCE</scope>
    <source>
        <strain evidence="2">CBS 473.64</strain>
    </source>
</reference>
<dbReference type="OrthoDB" id="3688256at2759"/>
<proteinExistence type="predicted"/>
<feature type="compositionally biased region" description="Polar residues" evidence="1">
    <location>
        <begin position="529"/>
        <end position="539"/>
    </location>
</feature>
<evidence type="ECO:0000256" key="1">
    <source>
        <dbReference type="SAM" id="MobiDB-lite"/>
    </source>
</evidence>
<feature type="region of interest" description="Disordered" evidence="1">
    <location>
        <begin position="509"/>
        <end position="565"/>
    </location>
</feature>
<evidence type="ECO:0000313" key="3">
    <source>
        <dbReference type="Proteomes" id="UP000799753"/>
    </source>
</evidence>
<sequence length="768" mass="86614">MTSEASAQHQNLMHLEERLLNDSHNFGFLLCKIPRDTFAVVRPTKASAHRNVILNSKYYTTHHASPVFAYLDEHNELHMATAWENPASICPFTTQPNQKTPGYLAIPSDELVRAFHEVPPLSWIVHGELALDPAIGSPMLHALLKYCLLNWAIANNVIGEMPQPDYQDLSQIFQLLKKTQWFEQMRVVREETEFLIVQKPVYGPGGIQNPAVSVNKDDSQKALVTEAGSENVKMTDAPALVDEVERNSGTGSTKPISMLSNSISSPPHSDNVHDNARQHQCAALRPNSNTEITDGILAMTDDLQMHETRIQDARQPPYPTPEASGSDEATSETDPILTALRNHEQLGQLLSLLPELRTMVFDQVKNAPPGYLPLRMLIGQYAPSEEHELSGHKAWIFMKEHESKDKPGARAAAPRTYIHIFHPHTDKPVREKDVKFSDCFHLLELVPVFKHIRDNSKGEMLFKAIVKYYYILAANARLFGFKDHLIPINNTFREELRIVCTQMQKFGRVGEDADSDEQPMPPRKRRKGQSASRPPSVSDSEVPALTLSDMSRGTRRTSRRFQEVVPENVSDSSGFSTPFSFLVPEYLNDFRSVQPRKLALGTPVFKNSAKVTDTVNNFLNTAADPYSSDGDSGDEIPAEIPSDVQALLTERHQNIVMLAGTRENMKALQERKDSIKYSMRYTKGNLKRGIAEEGDVAAELKFQEKRMEILQVRIKTHEDAIKGFKGQKNQVDARVAELEKGVKYVEVWDAYQREERGNKRVRARRTGI</sequence>
<feature type="region of interest" description="Disordered" evidence="1">
    <location>
        <begin position="310"/>
        <end position="332"/>
    </location>
</feature>
<accession>A0A6A6RUY5</accession>
<gene>
    <name evidence="2" type="ORF">P280DRAFT_471142</name>
</gene>
<name>A0A6A6RUY5_9PLEO</name>
<organism evidence="2 3">
    <name type="scientific">Massarina eburnea CBS 473.64</name>
    <dbReference type="NCBI Taxonomy" id="1395130"/>
    <lineage>
        <taxon>Eukaryota</taxon>
        <taxon>Fungi</taxon>
        <taxon>Dikarya</taxon>
        <taxon>Ascomycota</taxon>
        <taxon>Pezizomycotina</taxon>
        <taxon>Dothideomycetes</taxon>
        <taxon>Pleosporomycetidae</taxon>
        <taxon>Pleosporales</taxon>
        <taxon>Massarineae</taxon>
        <taxon>Massarinaceae</taxon>
        <taxon>Massarina</taxon>
    </lineage>
</organism>
<dbReference type="AlphaFoldDB" id="A0A6A6RUY5"/>
<evidence type="ECO:0000313" key="2">
    <source>
        <dbReference type="EMBL" id="KAF2638541.1"/>
    </source>
</evidence>
<protein>
    <submittedName>
        <fullName evidence="2">Uncharacterized protein</fullName>
    </submittedName>
</protein>
<keyword evidence="3" id="KW-1185">Reference proteome</keyword>
<dbReference type="EMBL" id="MU006789">
    <property type="protein sequence ID" value="KAF2638541.1"/>
    <property type="molecule type" value="Genomic_DNA"/>
</dbReference>
<dbReference type="Proteomes" id="UP000799753">
    <property type="component" value="Unassembled WGS sequence"/>
</dbReference>